<keyword evidence="5" id="KW-0732">Signal</keyword>
<keyword evidence="3" id="KW-0433">Leucine-rich repeat</keyword>
<dbReference type="GO" id="GO:0009791">
    <property type="term" value="P:post-embryonic development"/>
    <property type="evidence" value="ECO:0007669"/>
    <property type="project" value="UniProtKB-ARBA"/>
</dbReference>
<dbReference type="EMBL" id="MCGO01000020">
    <property type="protein sequence ID" value="ORY45077.1"/>
    <property type="molecule type" value="Genomic_DNA"/>
</dbReference>
<evidence type="ECO:0000256" key="1">
    <source>
        <dbReference type="ARBA" id="ARBA00004167"/>
    </source>
</evidence>
<keyword evidence="7" id="KW-1133">Transmembrane helix</keyword>
<evidence type="ECO:0000256" key="5">
    <source>
        <dbReference type="ARBA" id="ARBA00022729"/>
    </source>
</evidence>
<reference evidence="10 11" key="1">
    <citation type="submission" date="2016-07" db="EMBL/GenBank/DDBJ databases">
        <title>Pervasive Adenine N6-methylation of Active Genes in Fungi.</title>
        <authorList>
            <consortium name="DOE Joint Genome Institute"/>
            <person name="Mondo S.J."/>
            <person name="Dannebaum R.O."/>
            <person name="Kuo R.C."/>
            <person name="Labutti K."/>
            <person name="Haridas S."/>
            <person name="Kuo A."/>
            <person name="Salamov A."/>
            <person name="Ahrendt S.R."/>
            <person name="Lipzen A."/>
            <person name="Sullivan W."/>
            <person name="Andreopoulos W.B."/>
            <person name="Clum A."/>
            <person name="Lindquist E."/>
            <person name="Daum C."/>
            <person name="Ramamoorthy G.K."/>
            <person name="Gryganskyi A."/>
            <person name="Culley D."/>
            <person name="Magnuson J.K."/>
            <person name="James T.Y."/>
            <person name="O'Malley M.A."/>
            <person name="Stajich J.E."/>
            <person name="Spatafora J.W."/>
            <person name="Visel A."/>
            <person name="Grigoriev I.V."/>
        </authorList>
    </citation>
    <scope>NUCLEOTIDE SEQUENCE [LARGE SCALE GENOMIC DNA]</scope>
    <source>
        <strain evidence="10 11">JEL800</strain>
    </source>
</reference>
<dbReference type="GO" id="GO:0006952">
    <property type="term" value="P:defense response"/>
    <property type="evidence" value="ECO:0007669"/>
    <property type="project" value="UniProtKB-ARBA"/>
</dbReference>
<dbReference type="InterPro" id="IPR051848">
    <property type="entry name" value="PGIP"/>
</dbReference>
<evidence type="ECO:0000256" key="6">
    <source>
        <dbReference type="ARBA" id="ARBA00022737"/>
    </source>
</evidence>
<dbReference type="Pfam" id="PF13855">
    <property type="entry name" value="LRR_8"/>
    <property type="match status" value="1"/>
</dbReference>
<gene>
    <name evidence="10" type="ORF">BCR33DRAFT_765543</name>
</gene>
<keyword evidence="9" id="KW-0325">Glycoprotein</keyword>
<dbReference type="GO" id="GO:0016020">
    <property type="term" value="C:membrane"/>
    <property type="evidence" value="ECO:0007669"/>
    <property type="project" value="UniProtKB-SubCell"/>
</dbReference>
<evidence type="ECO:0000256" key="2">
    <source>
        <dbReference type="ARBA" id="ARBA00004196"/>
    </source>
</evidence>
<organism evidence="10 11">
    <name type="scientific">Rhizoclosmatium globosum</name>
    <dbReference type="NCBI Taxonomy" id="329046"/>
    <lineage>
        <taxon>Eukaryota</taxon>
        <taxon>Fungi</taxon>
        <taxon>Fungi incertae sedis</taxon>
        <taxon>Chytridiomycota</taxon>
        <taxon>Chytridiomycota incertae sedis</taxon>
        <taxon>Chytridiomycetes</taxon>
        <taxon>Chytridiales</taxon>
        <taxon>Chytriomycetaceae</taxon>
        <taxon>Rhizoclosmatium</taxon>
    </lineage>
</organism>
<dbReference type="SUPFAM" id="SSF52058">
    <property type="entry name" value="L domain-like"/>
    <property type="match status" value="1"/>
</dbReference>
<keyword evidence="11" id="KW-1185">Reference proteome</keyword>
<evidence type="ECO:0000256" key="4">
    <source>
        <dbReference type="ARBA" id="ARBA00022692"/>
    </source>
</evidence>
<evidence type="ECO:0000256" key="9">
    <source>
        <dbReference type="ARBA" id="ARBA00023180"/>
    </source>
</evidence>
<name>A0A1Y2CDW1_9FUNG</name>
<dbReference type="InterPro" id="IPR032675">
    <property type="entry name" value="LRR_dom_sf"/>
</dbReference>
<accession>A0A1Y2CDW1</accession>
<dbReference type="FunFam" id="3.80.10.10:FF:000453">
    <property type="entry name" value="Leucine-rich receptor-like protein kinase family protein"/>
    <property type="match status" value="1"/>
</dbReference>
<evidence type="ECO:0000256" key="7">
    <source>
        <dbReference type="ARBA" id="ARBA00022989"/>
    </source>
</evidence>
<keyword evidence="4" id="KW-0812">Transmembrane</keyword>
<evidence type="ECO:0000313" key="11">
    <source>
        <dbReference type="Proteomes" id="UP000193642"/>
    </source>
</evidence>
<evidence type="ECO:0000313" key="10">
    <source>
        <dbReference type="EMBL" id="ORY45077.1"/>
    </source>
</evidence>
<protein>
    <submittedName>
        <fullName evidence="10">L domain-like protein</fullName>
    </submittedName>
</protein>
<dbReference type="Gene3D" id="3.80.10.10">
    <property type="entry name" value="Ribonuclease Inhibitor"/>
    <property type="match status" value="1"/>
</dbReference>
<evidence type="ECO:0000256" key="3">
    <source>
        <dbReference type="ARBA" id="ARBA00022614"/>
    </source>
</evidence>
<comment type="caution">
    <text evidence="10">The sequence shown here is derived from an EMBL/GenBank/DDBJ whole genome shotgun (WGS) entry which is preliminary data.</text>
</comment>
<keyword evidence="6" id="KW-0677">Repeat</keyword>
<evidence type="ECO:0000256" key="8">
    <source>
        <dbReference type="ARBA" id="ARBA00023136"/>
    </source>
</evidence>
<dbReference type="AlphaFoldDB" id="A0A1Y2CDW1"/>
<dbReference type="GO" id="GO:0051707">
    <property type="term" value="P:response to other organism"/>
    <property type="evidence" value="ECO:0007669"/>
    <property type="project" value="UniProtKB-ARBA"/>
</dbReference>
<comment type="subcellular location">
    <subcellularLocation>
        <location evidence="2">Cell envelope</location>
    </subcellularLocation>
    <subcellularLocation>
        <location evidence="1">Membrane</location>
        <topology evidence="1">Single-pass membrane protein</topology>
    </subcellularLocation>
</comment>
<dbReference type="PANTHER" id="PTHR48059:SF30">
    <property type="entry name" value="OS06G0587000 PROTEIN"/>
    <property type="match status" value="1"/>
</dbReference>
<dbReference type="PANTHER" id="PTHR48059">
    <property type="entry name" value="POLYGALACTURONASE INHIBITOR 1"/>
    <property type="match status" value="1"/>
</dbReference>
<dbReference type="OrthoDB" id="676979at2759"/>
<dbReference type="InterPro" id="IPR001611">
    <property type="entry name" value="Leu-rich_rpt"/>
</dbReference>
<sequence>MTPALPLEVVLEILVWIPLPNLFKYRRLSAMTNNFISTLAFARKALRRTFGPPNAPFIFKTPRSRNAFGSTVPEPKISKEKLFFSIVPTAFQEAIATLYFKHNSCMRTNLLRMDSNRLPLALCQMTQLKYLEIVGVEWHDIESLPSQINKLVNLKYLRLSLGRIMGPLPMELGQMTTLQDVKIVRMHLSDLSFNALIGSIPREIGNLRNLILLNLAHNKLTGSIPKEFGQLKELHSLYLHHNKLSGDIPNELGNLLQLYNLGLAFNLLTGPVPSSFQSLGRLNLFDMCPDQISCAIPEELLQYLTRVGFHCSVNEDPCYFEERVAPSGIIQVFGTTSRPTGRIYSRNAYRIQ</sequence>
<dbReference type="Proteomes" id="UP000193642">
    <property type="component" value="Unassembled WGS sequence"/>
</dbReference>
<keyword evidence="8" id="KW-0472">Membrane</keyword>
<proteinExistence type="predicted"/>